<evidence type="ECO:0000313" key="1">
    <source>
        <dbReference type="Ensembl" id="ENSACIP00000019194.1"/>
    </source>
</evidence>
<name>A0A3Q0S2Z9_AMPCI</name>
<proteinExistence type="predicted"/>
<sequence>IDEEGVKAFLGLPLNPVNVTMERWPFKLVLCSQLCVHMRHTEHLCYRPIQPDSLFNLICHICTDAYFFSASYYPCQTVQSPACHLHQASALSVRRVGQDRREQMVDLWRRCFTVNVQNDKTH</sequence>
<keyword evidence="2" id="KW-1185">Reference proteome</keyword>
<reference evidence="1" key="2">
    <citation type="submission" date="2025-09" db="UniProtKB">
        <authorList>
            <consortium name="Ensembl"/>
        </authorList>
    </citation>
    <scope>IDENTIFICATION</scope>
</reference>
<organism evidence="1 2">
    <name type="scientific">Amphilophus citrinellus</name>
    <name type="common">Midas cichlid</name>
    <name type="synonym">Cichlasoma citrinellum</name>
    <dbReference type="NCBI Taxonomy" id="61819"/>
    <lineage>
        <taxon>Eukaryota</taxon>
        <taxon>Metazoa</taxon>
        <taxon>Chordata</taxon>
        <taxon>Craniata</taxon>
        <taxon>Vertebrata</taxon>
        <taxon>Euteleostomi</taxon>
        <taxon>Actinopterygii</taxon>
        <taxon>Neopterygii</taxon>
        <taxon>Teleostei</taxon>
        <taxon>Neoteleostei</taxon>
        <taxon>Acanthomorphata</taxon>
        <taxon>Ovalentaria</taxon>
        <taxon>Cichlomorphae</taxon>
        <taxon>Cichliformes</taxon>
        <taxon>Cichlidae</taxon>
        <taxon>New World cichlids</taxon>
        <taxon>Cichlasomatinae</taxon>
        <taxon>Heroini</taxon>
        <taxon>Amphilophus</taxon>
    </lineage>
</organism>
<dbReference type="Proteomes" id="UP000261340">
    <property type="component" value="Unplaced"/>
</dbReference>
<protein>
    <submittedName>
        <fullName evidence="1">Uncharacterized protein</fullName>
    </submittedName>
</protein>
<dbReference type="Ensembl" id="ENSACIT00000019712.1">
    <property type="protein sequence ID" value="ENSACIP00000019194.1"/>
    <property type="gene ID" value="ENSACIG00000014937.1"/>
</dbReference>
<reference evidence="1" key="1">
    <citation type="submission" date="2025-08" db="UniProtKB">
        <authorList>
            <consortium name="Ensembl"/>
        </authorList>
    </citation>
    <scope>IDENTIFICATION</scope>
</reference>
<dbReference type="AlphaFoldDB" id="A0A3Q0S2Z9"/>
<accession>A0A3Q0S2Z9</accession>
<evidence type="ECO:0000313" key="2">
    <source>
        <dbReference type="Proteomes" id="UP000261340"/>
    </source>
</evidence>